<sequence length="189" mass="19979">MNALLSLSLALPLTLGLGSPAWAAGGPDELWEITSSMTDKVSGFAMPANTMRQCLKKGAGTKEVVPVEKDCRLMDIKTSGSKTSFRFECAGKNRISGSGEIDRPNTSSYGGHMRMKGATEAQKVDMTMNYSGKRVGGCTFGEPMAAMPGGLGGKGQMPAMQGMTPEQMKQLKQLGSNPEAMRKMFGGGQ</sequence>
<proteinExistence type="predicted"/>
<dbReference type="InterPro" id="IPR022061">
    <property type="entry name" value="DUF3617"/>
</dbReference>
<dbReference type="KEGG" id="npv:OHM77_02330"/>
<accession>A0AA49FMX6</accession>
<name>A0AA49FMX6_9PROT</name>
<protein>
    <submittedName>
        <fullName evidence="2">DUF3617 domain-containing protein</fullName>
    </submittedName>
</protein>
<dbReference type="Pfam" id="PF12276">
    <property type="entry name" value="DUF3617"/>
    <property type="match status" value="1"/>
</dbReference>
<dbReference type="EMBL" id="CP107246">
    <property type="protein sequence ID" value="WIM06152.1"/>
    <property type="molecule type" value="Genomic_DNA"/>
</dbReference>
<dbReference type="AlphaFoldDB" id="A0AA49FMX6"/>
<evidence type="ECO:0000256" key="1">
    <source>
        <dbReference type="SAM" id="SignalP"/>
    </source>
</evidence>
<feature type="signal peptide" evidence="1">
    <location>
        <begin position="1"/>
        <end position="23"/>
    </location>
</feature>
<evidence type="ECO:0000313" key="2">
    <source>
        <dbReference type="EMBL" id="WIM06152.1"/>
    </source>
</evidence>
<feature type="chain" id="PRO_5041268615" evidence="1">
    <location>
        <begin position="24"/>
        <end position="189"/>
    </location>
</feature>
<organism evidence="2">
    <name type="scientific">Candidatus Nitricoxidivorans perseverans</name>
    <dbReference type="NCBI Taxonomy" id="2975601"/>
    <lineage>
        <taxon>Bacteria</taxon>
        <taxon>Pseudomonadati</taxon>
        <taxon>Pseudomonadota</taxon>
        <taxon>Betaproteobacteria</taxon>
        <taxon>Nitrosomonadales</taxon>
        <taxon>Sterolibacteriaceae</taxon>
        <taxon>Candidatus Nitricoxidivorans</taxon>
    </lineage>
</organism>
<keyword evidence="1" id="KW-0732">Signal</keyword>
<gene>
    <name evidence="2" type="ORF">OHM77_02330</name>
</gene>
<dbReference type="Proteomes" id="UP001234916">
    <property type="component" value="Chromosome"/>
</dbReference>
<reference evidence="2" key="1">
    <citation type="journal article" date="2023" name="Nat. Microbiol.">
        <title>Enrichment and characterization of a nitric oxide-reducing microbial community in a continuous bioreactor.</title>
        <authorList>
            <person name="Garrido-Amador P."/>
            <person name="Stortenbeker N."/>
            <person name="Wessels H.J.C.T."/>
            <person name="Speth D.R."/>
            <person name="Garcia-Heredia I."/>
            <person name="Kartal B."/>
        </authorList>
    </citation>
    <scope>NUCLEOTIDE SEQUENCE</scope>
    <source>
        <strain evidence="2">MAG1</strain>
    </source>
</reference>